<feature type="region of interest" description="Disordered" evidence="11">
    <location>
        <begin position="693"/>
        <end position="779"/>
    </location>
</feature>
<evidence type="ECO:0000313" key="12">
    <source>
        <dbReference type="EMBL" id="KAE8255260.1"/>
    </source>
</evidence>
<dbReference type="EC" id="5.6.2.4" evidence="9"/>
<feature type="region of interest" description="Disordered" evidence="11">
    <location>
        <begin position="560"/>
        <end position="661"/>
    </location>
</feature>
<keyword evidence="5" id="KW-0067">ATP-binding</keyword>
<dbReference type="GO" id="GO:0005634">
    <property type="term" value="C:nucleus"/>
    <property type="evidence" value="ECO:0007669"/>
    <property type="project" value="TreeGrafter"/>
</dbReference>
<dbReference type="InterPro" id="IPR000212">
    <property type="entry name" value="DNA_helicase_UvrD/REP"/>
</dbReference>
<dbReference type="InterPro" id="IPR013986">
    <property type="entry name" value="DExx_box_DNA_helicase_dom_sf"/>
</dbReference>
<evidence type="ECO:0000256" key="4">
    <source>
        <dbReference type="ARBA" id="ARBA00022806"/>
    </source>
</evidence>
<dbReference type="GO" id="GO:0016787">
    <property type="term" value="F:hydrolase activity"/>
    <property type="evidence" value="ECO:0007669"/>
    <property type="project" value="UniProtKB-UniRule"/>
</dbReference>
<feature type="region of interest" description="Disordered" evidence="11">
    <location>
        <begin position="1079"/>
        <end position="1099"/>
    </location>
</feature>
<evidence type="ECO:0000256" key="7">
    <source>
        <dbReference type="ARBA" id="ARBA00023235"/>
    </source>
</evidence>
<dbReference type="Pfam" id="PF13361">
    <property type="entry name" value="UvrD_C"/>
    <property type="match status" value="2"/>
</dbReference>
<feature type="compositionally biased region" description="Low complexity" evidence="11">
    <location>
        <begin position="574"/>
        <end position="595"/>
    </location>
</feature>
<dbReference type="CDD" id="cd17932">
    <property type="entry name" value="DEXQc_UvrD"/>
    <property type="match status" value="1"/>
</dbReference>
<evidence type="ECO:0000256" key="9">
    <source>
        <dbReference type="ARBA" id="ARBA00034808"/>
    </source>
</evidence>
<dbReference type="EMBL" id="LWDF02000165">
    <property type="protein sequence ID" value="KAE8255260.1"/>
    <property type="molecule type" value="Genomic_DNA"/>
</dbReference>
<feature type="region of interest" description="Disordered" evidence="11">
    <location>
        <begin position="1247"/>
        <end position="1318"/>
    </location>
</feature>
<evidence type="ECO:0000256" key="1">
    <source>
        <dbReference type="ARBA" id="ARBA00009922"/>
    </source>
</evidence>
<keyword evidence="4" id="KW-0347">Helicase</keyword>
<feature type="compositionally biased region" description="Low complexity" evidence="11">
    <location>
        <begin position="1263"/>
        <end position="1285"/>
    </location>
</feature>
<keyword evidence="6" id="KW-0238">DNA-binding</keyword>
<dbReference type="PROSITE" id="PS51198">
    <property type="entry name" value="UVRD_HELICASE_ATP_BIND"/>
    <property type="match status" value="1"/>
</dbReference>
<comment type="caution">
    <text evidence="12">The sequence shown here is derived from an EMBL/GenBank/DDBJ whole genome shotgun (WGS) entry which is preliminary data.</text>
</comment>
<dbReference type="InterPro" id="IPR027417">
    <property type="entry name" value="P-loop_NTPase"/>
</dbReference>
<dbReference type="Gene3D" id="3.40.50.300">
    <property type="entry name" value="P-loop containing nucleotide triphosphate hydrolases"/>
    <property type="match status" value="3"/>
</dbReference>
<reference evidence="12" key="1">
    <citation type="submission" date="2016-04" db="EMBL/GenBank/DDBJ databases">
        <authorList>
            <person name="Nguyen H.D."/>
            <person name="Samba Siva P."/>
            <person name="Cullis J."/>
            <person name="Levesque C.A."/>
            <person name="Hambleton S."/>
        </authorList>
    </citation>
    <scope>NUCLEOTIDE SEQUENCE</scope>
    <source>
        <strain evidence="12">DAOMC 236416</strain>
    </source>
</reference>
<dbReference type="PANTHER" id="PTHR11070">
    <property type="entry name" value="UVRD / RECB / PCRA DNA HELICASE FAMILY MEMBER"/>
    <property type="match status" value="1"/>
</dbReference>
<feature type="compositionally biased region" description="Low complexity" evidence="11">
    <location>
        <begin position="1156"/>
        <end position="1192"/>
    </location>
</feature>
<evidence type="ECO:0000256" key="10">
    <source>
        <dbReference type="ARBA" id="ARBA00048988"/>
    </source>
</evidence>
<comment type="catalytic activity">
    <reaction evidence="10">
        <text>ATP + H2O = ADP + phosphate + H(+)</text>
        <dbReference type="Rhea" id="RHEA:13065"/>
        <dbReference type="ChEBI" id="CHEBI:15377"/>
        <dbReference type="ChEBI" id="CHEBI:15378"/>
        <dbReference type="ChEBI" id="CHEBI:30616"/>
        <dbReference type="ChEBI" id="CHEBI:43474"/>
        <dbReference type="ChEBI" id="CHEBI:456216"/>
        <dbReference type="EC" id="5.6.2.4"/>
    </reaction>
</comment>
<keyword evidence="3" id="KW-0378">Hydrolase</keyword>
<keyword evidence="2" id="KW-0547">Nucleotide-binding</keyword>
<dbReference type="InterPro" id="IPR014016">
    <property type="entry name" value="UvrD-like_ATP-bd"/>
</dbReference>
<sequence>MSPNTDADADKEYLNCLTTAQRHAVTQHPSQSLQILAGPGSGKTRVLTSRAAWMIREGHVQPDRLVLVTFTNKAAREMINRLNVLIGTHRTSQLIIGTFHATCCRFLRQHAQKIGLSNSFTIADIDDVKKLLKSLIQEHAGEMKIGNDLIKPDQALNEISKAKSKNLTAAEYRTSLDPKSGPDSFKHKIASLYEKYEEAMKKNSALDFDDLLLYGARLLLMHPNITRDIEHVLVDEFQDTNTTQFQLMELLAQHCRSVTTVGDPDQSIYGWRSAEVANLQKMVKNFHGTQRVYLEENFRSTGNIVDAALKVVEQDETRVQKKLFTSHPTGPSIVLKPCRAPDAEAAFIVSEIKRVVAYSGNMLTYDDFVILLRYNALSRVLEAELQKEGVAHRLMGGVKFFDRVEVKDILAYLCLVDNPEYQPAFDRIVNVPRRAIGDKGVREIHAAAEEAKMGPMSLAIYLYEYEGAGTRKSKRGSGKSARVGESLTGRVRTAMITLGGVIVQLQAMVEEGKKVSEIIEKLLDIVEYRQHLAKGQDYDSRIENINELINFAIGVEKQSQPRSEALATGEYSQPSRSPSKSPSKSSRSPSKSPSKLIIPQINLADTEDESDGIEEVEGPDTPAPADESAEVAAGSEYTRTVDPEEEMEYTSPSKPIPLTSVEEMRRKLLGGEPIEEVEDDIPVGIIDEVSSEVQAAAAEAEAQAQAETSTSSAGGKKRKAPAAKTEGKGRTSTSAAKGASKGKGKGKAQEDPIVIESGSDEEEGEDVKSRSSKRTKIKHEAAAAANEVASAAEGSDDTKTTLRIFLEASTMSTDMEVQEEGKAKPRVTLATCHAAKGLEWPVVFIAGVEDGVLPMFRCKEPNEIAEERRLLYVAITRAETMLYMSWCTNRQFGVERKDAQLSQFLVPLATKAVGGEASGQSKADKAKRIEFCAGRPAIGKKERELWGTMLDRPVVSDAAADKLVAAFNGSETGQRVSDGSIDQCTVPTRQPFGSSGTFNKRYSSGSYSTGKFNSGSSYNRYGSGSGSYGGSSSWGNKKGGGGWNSAYHSPSFSPSSSSSAMNPTSSLFGADGAAAAGLESSVGDAVRQPPAQPPAGAAGGFQTAKAAFGGSMAAVTAAASKMKNGGGGAREGGVPEELLAALDEVESGSQAYAPLVRPSAPVPSSSRARPAAAALPSSASSSSLSSSASARVKPAPRFTDEVRLQAGVEDIRRYLLPNGTAPRPAANLESFQSANREASSLAALKNLFPDDVDGDPGGGSGSGTDQVGPSTATATATTTSTSAEGGSSGTFGRASLSSAPSKRGKTLGTTRARTRRAF</sequence>
<feature type="compositionally biased region" description="Low complexity" evidence="11">
    <location>
        <begin position="693"/>
        <end position="714"/>
    </location>
</feature>
<feature type="compositionally biased region" description="Acidic residues" evidence="11">
    <location>
        <begin position="605"/>
        <end position="618"/>
    </location>
</feature>
<dbReference type="Gene3D" id="1.10.486.10">
    <property type="entry name" value="PCRA, domain 4"/>
    <property type="match status" value="2"/>
</dbReference>
<accession>A0A177TVH0</accession>
<comment type="similarity">
    <text evidence="1">Belongs to the helicase family. UvrD subfamily.</text>
</comment>
<dbReference type="GO" id="GO:0003677">
    <property type="term" value="F:DNA binding"/>
    <property type="evidence" value="ECO:0007669"/>
    <property type="project" value="UniProtKB-KW"/>
</dbReference>
<dbReference type="GO" id="GO:0005524">
    <property type="term" value="F:ATP binding"/>
    <property type="evidence" value="ECO:0007669"/>
    <property type="project" value="UniProtKB-UniRule"/>
</dbReference>
<dbReference type="CDD" id="cd18807">
    <property type="entry name" value="SF1_C_UvrD"/>
    <property type="match status" value="1"/>
</dbReference>
<comment type="catalytic activity">
    <reaction evidence="8">
        <text>Couples ATP hydrolysis with the unwinding of duplex DNA by translocating in the 3'-5' direction.</text>
        <dbReference type="EC" id="5.6.2.4"/>
    </reaction>
</comment>
<keyword evidence="13" id="KW-1185">Reference proteome</keyword>
<dbReference type="InterPro" id="IPR014017">
    <property type="entry name" value="DNA_helicase_UvrD-like_C"/>
</dbReference>
<dbReference type="Gene3D" id="1.10.10.160">
    <property type="match status" value="1"/>
</dbReference>
<dbReference type="Pfam" id="PF00580">
    <property type="entry name" value="UvrD-helicase"/>
    <property type="match status" value="1"/>
</dbReference>
<dbReference type="GO" id="GO:0000725">
    <property type="term" value="P:recombinational repair"/>
    <property type="evidence" value="ECO:0007669"/>
    <property type="project" value="TreeGrafter"/>
</dbReference>
<evidence type="ECO:0000256" key="11">
    <source>
        <dbReference type="SAM" id="MobiDB-lite"/>
    </source>
</evidence>
<feature type="region of interest" description="Disordered" evidence="11">
    <location>
        <begin position="1156"/>
        <end position="1195"/>
    </location>
</feature>
<dbReference type="PROSITE" id="PS51217">
    <property type="entry name" value="UVRD_HELICASE_CTER"/>
    <property type="match status" value="1"/>
</dbReference>
<dbReference type="Proteomes" id="UP000077521">
    <property type="component" value="Unassembled WGS sequence"/>
</dbReference>
<feature type="region of interest" description="Disordered" evidence="11">
    <location>
        <begin position="972"/>
        <end position="999"/>
    </location>
</feature>
<protein>
    <recommendedName>
        <fullName evidence="9">DNA 3'-5' helicase</fullName>
        <ecNumber evidence="9">5.6.2.4</ecNumber>
    </recommendedName>
</protein>
<name>A0A177TVH0_9BASI</name>
<evidence type="ECO:0000256" key="5">
    <source>
        <dbReference type="ARBA" id="ARBA00022840"/>
    </source>
</evidence>
<dbReference type="GO" id="GO:0043138">
    <property type="term" value="F:3'-5' DNA helicase activity"/>
    <property type="evidence" value="ECO:0007669"/>
    <property type="project" value="UniProtKB-EC"/>
</dbReference>
<keyword evidence="7" id="KW-0413">Isomerase</keyword>
<evidence type="ECO:0000256" key="8">
    <source>
        <dbReference type="ARBA" id="ARBA00034617"/>
    </source>
</evidence>
<organism evidence="12 13">
    <name type="scientific">Tilletia indica</name>
    <dbReference type="NCBI Taxonomy" id="43049"/>
    <lineage>
        <taxon>Eukaryota</taxon>
        <taxon>Fungi</taxon>
        <taxon>Dikarya</taxon>
        <taxon>Basidiomycota</taxon>
        <taxon>Ustilaginomycotina</taxon>
        <taxon>Exobasidiomycetes</taxon>
        <taxon>Tilletiales</taxon>
        <taxon>Tilletiaceae</taxon>
        <taxon>Tilletia</taxon>
    </lineage>
</organism>
<evidence type="ECO:0000256" key="3">
    <source>
        <dbReference type="ARBA" id="ARBA00022801"/>
    </source>
</evidence>
<dbReference type="SUPFAM" id="SSF52540">
    <property type="entry name" value="P-loop containing nucleoside triphosphate hydrolases"/>
    <property type="match status" value="2"/>
</dbReference>
<dbReference type="PANTHER" id="PTHR11070:SF2">
    <property type="entry name" value="ATP-DEPENDENT DNA HELICASE SRS2"/>
    <property type="match status" value="1"/>
</dbReference>
<evidence type="ECO:0000256" key="2">
    <source>
        <dbReference type="ARBA" id="ARBA00022741"/>
    </source>
</evidence>
<gene>
    <name evidence="12" type="ORF">A4X13_0g3104</name>
</gene>
<evidence type="ECO:0000256" key="6">
    <source>
        <dbReference type="ARBA" id="ARBA00023125"/>
    </source>
</evidence>
<proteinExistence type="inferred from homology"/>
<evidence type="ECO:0000313" key="13">
    <source>
        <dbReference type="Proteomes" id="UP000077521"/>
    </source>
</evidence>
<reference evidence="12" key="2">
    <citation type="journal article" date="2019" name="IMA Fungus">
        <title>Genome sequencing and comparison of five Tilletia species to identify candidate genes for the detection of regulated species infecting wheat.</title>
        <authorList>
            <person name="Nguyen H.D.T."/>
            <person name="Sultana T."/>
            <person name="Kesanakurti P."/>
            <person name="Hambleton S."/>
        </authorList>
    </citation>
    <scope>NUCLEOTIDE SEQUENCE</scope>
    <source>
        <strain evidence="12">DAOMC 236416</strain>
    </source>
</reference>